<reference evidence="2 3" key="1">
    <citation type="journal article" date="2020" name="IScience">
        <title>Genome Sequencing of the Endangered Kingdonia uniflora (Circaeasteraceae, Ranunculales) Reveals Potential Mechanisms of Evolutionary Specialization.</title>
        <authorList>
            <person name="Sun Y."/>
            <person name="Deng T."/>
            <person name="Zhang A."/>
            <person name="Moore M.J."/>
            <person name="Landis J.B."/>
            <person name="Lin N."/>
            <person name="Zhang H."/>
            <person name="Zhang X."/>
            <person name="Huang J."/>
            <person name="Zhang X."/>
            <person name="Sun H."/>
            <person name="Wang H."/>
        </authorList>
    </citation>
    <scope>NUCLEOTIDE SEQUENCE [LARGE SCALE GENOMIC DNA]</scope>
    <source>
        <strain evidence="2">TB1705</strain>
        <tissue evidence="2">Leaf</tissue>
    </source>
</reference>
<feature type="region of interest" description="Disordered" evidence="1">
    <location>
        <begin position="336"/>
        <end position="355"/>
    </location>
</feature>
<gene>
    <name evidence="2" type="ORF">GIB67_031167</name>
</gene>
<feature type="compositionally biased region" description="Polar residues" evidence="1">
    <location>
        <begin position="336"/>
        <end position="346"/>
    </location>
</feature>
<feature type="compositionally biased region" description="Polar residues" evidence="1">
    <location>
        <begin position="290"/>
        <end position="306"/>
    </location>
</feature>
<sequence>MPFSRVQHPLHFDYVKDLWFIEQAQYEIGTYGTDESDNLKLSSIGNMMEKGTQEFKRNVSLKCLRNRWLYLMNKYQNCVTLKNQAGEYYNKFEGALVSLIHAYCNVIKRRELWEDLETFSNLNFVDHANILESTRKGYNFTWCNGQAGVDRILCFLNRGLFNSDRVESLNIKLAIKEWSKTNISSNSGQISPASQPTVNSEAKMNKTAPLQHRDLLKKLFDGLSATGDFVWSSGMASVPSFTQKIECVPLPHDMNIDDTQVPHARIDYPWEGEVIPSYDPPISPRREPTPGSTSNTPVSQVGVRTQSKGKRSAVAVQPVEPTDLDQYLISAFTAQGASHTSGSNDDTSAEVVQVL</sequence>
<keyword evidence="3" id="KW-1185">Reference proteome</keyword>
<evidence type="ECO:0000256" key="1">
    <source>
        <dbReference type="SAM" id="MobiDB-lite"/>
    </source>
</evidence>
<evidence type="ECO:0000313" key="3">
    <source>
        <dbReference type="Proteomes" id="UP000541444"/>
    </source>
</evidence>
<protein>
    <submittedName>
        <fullName evidence="2">Uncharacterized protein</fullName>
    </submittedName>
</protein>
<feature type="region of interest" description="Disordered" evidence="1">
    <location>
        <begin position="277"/>
        <end position="316"/>
    </location>
</feature>
<accession>A0A7J7NKU6</accession>
<evidence type="ECO:0000313" key="2">
    <source>
        <dbReference type="EMBL" id="KAF6167584.1"/>
    </source>
</evidence>
<name>A0A7J7NKU6_9MAGN</name>
<dbReference type="EMBL" id="JACGCM010000723">
    <property type="protein sequence ID" value="KAF6167584.1"/>
    <property type="molecule type" value="Genomic_DNA"/>
</dbReference>
<dbReference type="Proteomes" id="UP000541444">
    <property type="component" value="Unassembled WGS sequence"/>
</dbReference>
<dbReference type="AlphaFoldDB" id="A0A7J7NKU6"/>
<comment type="caution">
    <text evidence="2">The sequence shown here is derived from an EMBL/GenBank/DDBJ whole genome shotgun (WGS) entry which is preliminary data.</text>
</comment>
<dbReference type="OrthoDB" id="1730132at2759"/>
<proteinExistence type="predicted"/>
<organism evidence="2 3">
    <name type="scientific">Kingdonia uniflora</name>
    <dbReference type="NCBI Taxonomy" id="39325"/>
    <lineage>
        <taxon>Eukaryota</taxon>
        <taxon>Viridiplantae</taxon>
        <taxon>Streptophyta</taxon>
        <taxon>Embryophyta</taxon>
        <taxon>Tracheophyta</taxon>
        <taxon>Spermatophyta</taxon>
        <taxon>Magnoliopsida</taxon>
        <taxon>Ranunculales</taxon>
        <taxon>Circaeasteraceae</taxon>
        <taxon>Kingdonia</taxon>
    </lineage>
</organism>